<dbReference type="AlphaFoldDB" id="A0A5J4TA75"/>
<reference evidence="1 2" key="1">
    <citation type="submission" date="2019-03" db="EMBL/GenBank/DDBJ databases">
        <title>Single cell metagenomics reveals metabolic interactions within the superorganism composed of flagellate Streblomastix strix and complex community of Bacteroidetes bacteria on its surface.</title>
        <authorList>
            <person name="Treitli S.C."/>
            <person name="Kolisko M."/>
            <person name="Husnik F."/>
            <person name="Keeling P."/>
            <person name="Hampl V."/>
        </authorList>
    </citation>
    <scope>NUCLEOTIDE SEQUENCE [LARGE SCALE GENOMIC DNA]</scope>
    <source>
        <strain evidence="1">ST1C</strain>
    </source>
</reference>
<dbReference type="Gene3D" id="2.60.40.150">
    <property type="entry name" value="C2 domain"/>
    <property type="match status" value="1"/>
</dbReference>
<sequence length="208" mass="24643">MNKEQEKKKELKTEETVNRVETNVIQKPSISEQLMHTNAIYRHRHIDTPEQLIKRENERIRKQKEQEQRRKEEDLKYFKGYVYVLVGQLLDLSNQNEDAESNFQFDVPFDPDQTKQRKLSIQVWEQNKDGEVELVGSVSIPILPYLDKFTEKEFDLEVKGEDYCYKTGKINISLIYTPEQILTKEEVQIVNEVISEDSDISDESEIEQ</sequence>
<gene>
    <name evidence="1" type="ORF">EZS28_049187</name>
</gene>
<evidence type="ECO:0008006" key="3">
    <source>
        <dbReference type="Google" id="ProtNLM"/>
    </source>
</evidence>
<evidence type="ECO:0000313" key="2">
    <source>
        <dbReference type="Proteomes" id="UP000324800"/>
    </source>
</evidence>
<accession>A0A5J4TA75</accession>
<proteinExistence type="predicted"/>
<dbReference type="Proteomes" id="UP000324800">
    <property type="component" value="Unassembled WGS sequence"/>
</dbReference>
<dbReference type="EMBL" id="SNRW01034849">
    <property type="protein sequence ID" value="KAA6355286.1"/>
    <property type="molecule type" value="Genomic_DNA"/>
</dbReference>
<organism evidence="1 2">
    <name type="scientific">Streblomastix strix</name>
    <dbReference type="NCBI Taxonomy" id="222440"/>
    <lineage>
        <taxon>Eukaryota</taxon>
        <taxon>Metamonada</taxon>
        <taxon>Preaxostyla</taxon>
        <taxon>Oxymonadida</taxon>
        <taxon>Streblomastigidae</taxon>
        <taxon>Streblomastix</taxon>
    </lineage>
</organism>
<dbReference type="InterPro" id="IPR035892">
    <property type="entry name" value="C2_domain_sf"/>
</dbReference>
<name>A0A5J4TA75_9EUKA</name>
<feature type="non-terminal residue" evidence="1">
    <location>
        <position position="208"/>
    </location>
</feature>
<dbReference type="SUPFAM" id="SSF49562">
    <property type="entry name" value="C2 domain (Calcium/lipid-binding domain, CaLB)"/>
    <property type="match status" value="1"/>
</dbReference>
<protein>
    <recommendedName>
        <fullName evidence="3">C2 domain-containing protein</fullName>
    </recommendedName>
</protein>
<evidence type="ECO:0000313" key="1">
    <source>
        <dbReference type="EMBL" id="KAA6355286.1"/>
    </source>
</evidence>
<dbReference type="CDD" id="cd00030">
    <property type="entry name" value="C2"/>
    <property type="match status" value="1"/>
</dbReference>
<comment type="caution">
    <text evidence="1">The sequence shown here is derived from an EMBL/GenBank/DDBJ whole genome shotgun (WGS) entry which is preliminary data.</text>
</comment>